<evidence type="ECO:0000313" key="7">
    <source>
        <dbReference type="EMBL" id="ETX29893.1"/>
    </source>
</evidence>
<organism evidence="7 8">
    <name type="scientific">Roseivivax isoporae LMG 25204</name>
    <dbReference type="NCBI Taxonomy" id="1449351"/>
    <lineage>
        <taxon>Bacteria</taxon>
        <taxon>Pseudomonadati</taxon>
        <taxon>Pseudomonadota</taxon>
        <taxon>Alphaproteobacteria</taxon>
        <taxon>Rhodobacterales</taxon>
        <taxon>Roseobacteraceae</taxon>
        <taxon>Roseivivax</taxon>
    </lineage>
</organism>
<protein>
    <submittedName>
        <fullName evidence="7">Peptide ABC transporter</fullName>
    </submittedName>
</protein>
<dbReference type="GO" id="GO:0043190">
    <property type="term" value="C:ATP-binding cassette (ABC) transporter complex"/>
    <property type="evidence" value="ECO:0007669"/>
    <property type="project" value="InterPro"/>
</dbReference>
<dbReference type="PANTHER" id="PTHR30290:SF9">
    <property type="entry name" value="OLIGOPEPTIDE-BINDING PROTEIN APPA"/>
    <property type="match status" value="1"/>
</dbReference>
<name>X7FAZ3_9RHOB</name>
<feature type="chain" id="PRO_5004978713" evidence="5">
    <location>
        <begin position="30"/>
        <end position="505"/>
    </location>
</feature>
<dbReference type="GO" id="GO:0030288">
    <property type="term" value="C:outer membrane-bounded periplasmic space"/>
    <property type="evidence" value="ECO:0007669"/>
    <property type="project" value="UniProtKB-ARBA"/>
</dbReference>
<dbReference type="InterPro" id="IPR039424">
    <property type="entry name" value="SBP_5"/>
</dbReference>
<dbReference type="Gene3D" id="3.90.76.10">
    <property type="entry name" value="Dipeptide-binding Protein, Domain 1"/>
    <property type="match status" value="1"/>
</dbReference>
<dbReference type="Pfam" id="PF00496">
    <property type="entry name" value="SBP_bac_5"/>
    <property type="match status" value="1"/>
</dbReference>
<dbReference type="AlphaFoldDB" id="X7FAZ3"/>
<dbReference type="PATRIC" id="fig|1449351.3.peg.1084"/>
<feature type="signal peptide" evidence="5">
    <location>
        <begin position="1"/>
        <end position="29"/>
    </location>
</feature>
<comment type="subcellular location">
    <subcellularLocation>
        <location evidence="1">Periplasm</location>
    </subcellularLocation>
</comment>
<reference evidence="7 8" key="1">
    <citation type="submission" date="2014-01" db="EMBL/GenBank/DDBJ databases">
        <title>Roseivivax isoporae LMG 25204 Genome Sequencing.</title>
        <authorList>
            <person name="Lai Q."/>
            <person name="Li G."/>
            <person name="Shao Z."/>
        </authorList>
    </citation>
    <scope>NUCLEOTIDE SEQUENCE [LARGE SCALE GENOMIC DNA]</scope>
    <source>
        <strain evidence="7 8">LMG 25204</strain>
    </source>
</reference>
<proteinExistence type="inferred from homology"/>
<accession>X7FAZ3</accession>
<evidence type="ECO:0000256" key="4">
    <source>
        <dbReference type="ARBA" id="ARBA00022729"/>
    </source>
</evidence>
<dbReference type="OrthoDB" id="9803988at2"/>
<dbReference type="Gene3D" id="3.10.105.10">
    <property type="entry name" value="Dipeptide-binding Protein, Domain 3"/>
    <property type="match status" value="1"/>
</dbReference>
<feature type="domain" description="Solute-binding protein family 5" evidence="6">
    <location>
        <begin position="75"/>
        <end position="427"/>
    </location>
</feature>
<evidence type="ECO:0000259" key="6">
    <source>
        <dbReference type="Pfam" id="PF00496"/>
    </source>
</evidence>
<evidence type="ECO:0000313" key="8">
    <source>
        <dbReference type="Proteomes" id="UP000023430"/>
    </source>
</evidence>
<dbReference type="RefSeq" id="WP_043767569.1">
    <property type="nucleotide sequence ID" value="NZ_JAME01000006.1"/>
</dbReference>
<dbReference type="eggNOG" id="COG0747">
    <property type="taxonomic scope" value="Bacteria"/>
</dbReference>
<comment type="caution">
    <text evidence="7">The sequence shown here is derived from an EMBL/GenBank/DDBJ whole genome shotgun (WGS) entry which is preliminary data.</text>
</comment>
<evidence type="ECO:0000256" key="3">
    <source>
        <dbReference type="ARBA" id="ARBA00022448"/>
    </source>
</evidence>
<dbReference type="EMBL" id="JAME01000006">
    <property type="protein sequence ID" value="ETX29893.1"/>
    <property type="molecule type" value="Genomic_DNA"/>
</dbReference>
<gene>
    <name evidence="7" type="ORF">RISW2_19775</name>
</gene>
<dbReference type="STRING" id="1449351.RISW2_19775"/>
<dbReference type="GO" id="GO:0015833">
    <property type="term" value="P:peptide transport"/>
    <property type="evidence" value="ECO:0007669"/>
    <property type="project" value="TreeGrafter"/>
</dbReference>
<dbReference type="InterPro" id="IPR030678">
    <property type="entry name" value="Peptide/Ni-bd"/>
</dbReference>
<keyword evidence="4 5" id="KW-0732">Signal</keyword>
<dbReference type="PIRSF" id="PIRSF002741">
    <property type="entry name" value="MppA"/>
    <property type="match status" value="1"/>
</dbReference>
<evidence type="ECO:0000256" key="1">
    <source>
        <dbReference type="ARBA" id="ARBA00004418"/>
    </source>
</evidence>
<keyword evidence="8" id="KW-1185">Reference proteome</keyword>
<dbReference type="PANTHER" id="PTHR30290">
    <property type="entry name" value="PERIPLASMIC BINDING COMPONENT OF ABC TRANSPORTER"/>
    <property type="match status" value="1"/>
</dbReference>
<dbReference type="Gene3D" id="3.40.190.10">
    <property type="entry name" value="Periplasmic binding protein-like II"/>
    <property type="match status" value="1"/>
</dbReference>
<sequence length="505" mass="55037">MPGTLGLRQATAAAALAIAALVAPLPASAAPPETLVIDIVNEPSSLDPHMQWNPDSYYVYRNIFDNLLTRTDEGEIAPQIATEWTYVSDTEIAFTIRDDVTFHDGTALTPEDVVFSVERITDPEFGSPQLGQFSSITGAEVTGDNEVTLTTETPYPALLAQLVKLSIVPKAHVEEVGTEAFNLAPVGSGPYAFDEWQRGVQVTLTRNDAYWGDTAPFAAAEFRAVPDAATRVANLQAGQSHLVVSLDPDLALQLQGAAGVEVRDVLTERVGYLNLNAQKPGLDDVELRRAVAMAIDKELIVEGLLGGFDAPIDSMITEVHAGYGGGVEGVPYDPEAAREIIEGLGEAADREFSFATSPVFDQRIVQALQQMLTDVGLDVSIEMTDMSTYLSKVRSAPADAPDMSFGRWSCACQDADGVLYPLLDSDSSWSKTRDETFDRLLSEARNTLDETERQELYHQVNERVAELVPFVPLYRAAILYGADANLVWQPTPNESMFLNRMDWSE</sequence>
<comment type="similarity">
    <text evidence="2">Belongs to the bacterial solute-binding protein 5 family.</text>
</comment>
<dbReference type="Proteomes" id="UP000023430">
    <property type="component" value="Unassembled WGS sequence"/>
</dbReference>
<evidence type="ECO:0000256" key="2">
    <source>
        <dbReference type="ARBA" id="ARBA00005695"/>
    </source>
</evidence>
<keyword evidence="3" id="KW-0813">Transport</keyword>
<dbReference type="GO" id="GO:1904680">
    <property type="term" value="F:peptide transmembrane transporter activity"/>
    <property type="evidence" value="ECO:0007669"/>
    <property type="project" value="TreeGrafter"/>
</dbReference>
<dbReference type="InterPro" id="IPR000914">
    <property type="entry name" value="SBP_5_dom"/>
</dbReference>
<evidence type="ECO:0000256" key="5">
    <source>
        <dbReference type="SAM" id="SignalP"/>
    </source>
</evidence>
<dbReference type="SUPFAM" id="SSF53850">
    <property type="entry name" value="Periplasmic binding protein-like II"/>
    <property type="match status" value="1"/>
</dbReference>